<protein>
    <recommendedName>
        <fullName evidence="3">DUF1552 domain-containing protein</fullName>
    </recommendedName>
</protein>
<dbReference type="RefSeq" id="WP_184332905.1">
    <property type="nucleotide sequence ID" value="NZ_JACHHZ010000003.1"/>
</dbReference>
<name>A0A841HMP7_9GAMM</name>
<dbReference type="Proteomes" id="UP000588068">
    <property type="component" value="Unassembled WGS sequence"/>
</dbReference>
<reference evidence="1 2" key="1">
    <citation type="submission" date="2020-08" db="EMBL/GenBank/DDBJ databases">
        <title>Genomic Encyclopedia of Type Strains, Phase IV (KMG-IV): sequencing the most valuable type-strain genomes for metagenomic binning, comparative biology and taxonomic classification.</title>
        <authorList>
            <person name="Goeker M."/>
        </authorList>
    </citation>
    <scope>NUCLEOTIDE SEQUENCE [LARGE SCALE GENOMIC DNA]</scope>
    <source>
        <strain evidence="1 2">DSM 26723</strain>
    </source>
</reference>
<comment type="caution">
    <text evidence="1">The sequence shown here is derived from an EMBL/GenBank/DDBJ whole genome shotgun (WGS) entry which is preliminary data.</text>
</comment>
<sequence>MKSRLTRRSVLRGLMGGAAVSVGLPVLDMFLNGNGTAYASGAPLPTRFGTYFWGLGLTDTPAGGTRWVPGKVGAGYEIMPELEPLAAVKDKVSVFSGFRVIGDGRANLVHWSGHASILSGIAPASASRFDGPSFDTKVADAIGTGTRFKSLDVDASISRQPVSYSTRTGSTFASPDVTPLALYTRLFGPDFQDPNSDNWKPDPSIMLRQSVLSAVTEERKALMKGLAKDDQIKLDQYFSSVRDMENQLAVQLQKPEKCEACVVPSAPREMQRGASVELVNENTRTMAKLLAMGLACNQSRVFTFVHTSGASETYMAGQSKIYHQITHDEPTDAKLGYQPETSRLAGLVMQGLGTFLTELDAIKEGDGTLLDNSLVMAFSDTGYAKIHAIENIPIFFAGRAGGRHKAGQHIAGHGDSVTRVSLTAMQLAGASVGEFGSGSMKTSNPINEVLGART</sequence>
<evidence type="ECO:0000313" key="1">
    <source>
        <dbReference type="EMBL" id="MBB6094013.1"/>
    </source>
</evidence>
<accession>A0A841HMP7</accession>
<dbReference type="InterPro" id="IPR011447">
    <property type="entry name" value="DUF1552"/>
</dbReference>
<proteinExistence type="predicted"/>
<dbReference type="PROSITE" id="PS51318">
    <property type="entry name" value="TAT"/>
    <property type="match status" value="1"/>
</dbReference>
<keyword evidence="2" id="KW-1185">Reference proteome</keyword>
<dbReference type="InterPro" id="IPR006311">
    <property type="entry name" value="TAT_signal"/>
</dbReference>
<dbReference type="EMBL" id="JACHHZ010000003">
    <property type="protein sequence ID" value="MBB6094013.1"/>
    <property type="molecule type" value="Genomic_DNA"/>
</dbReference>
<evidence type="ECO:0008006" key="3">
    <source>
        <dbReference type="Google" id="ProtNLM"/>
    </source>
</evidence>
<dbReference type="AlphaFoldDB" id="A0A841HMP7"/>
<gene>
    <name evidence="1" type="ORF">HNQ60_002894</name>
</gene>
<evidence type="ECO:0000313" key="2">
    <source>
        <dbReference type="Proteomes" id="UP000588068"/>
    </source>
</evidence>
<dbReference type="Pfam" id="PF07586">
    <property type="entry name" value="HXXSHH"/>
    <property type="match status" value="1"/>
</dbReference>
<organism evidence="1 2">
    <name type="scientific">Povalibacter uvarum</name>
    <dbReference type="NCBI Taxonomy" id="732238"/>
    <lineage>
        <taxon>Bacteria</taxon>
        <taxon>Pseudomonadati</taxon>
        <taxon>Pseudomonadota</taxon>
        <taxon>Gammaproteobacteria</taxon>
        <taxon>Steroidobacterales</taxon>
        <taxon>Steroidobacteraceae</taxon>
        <taxon>Povalibacter</taxon>
    </lineage>
</organism>